<name>A0A2V5ISA1_9EURO</name>
<dbReference type="Gene3D" id="2.60.120.10">
    <property type="entry name" value="Jelly Rolls"/>
    <property type="match status" value="1"/>
</dbReference>
<sequence length="200" mass="21464">MTNPAKETPGTPNTPSPLPNYTRHITTHSTLNRKPVATIHSTTPGTWTAVEGTTFAFSVAYTTSAFPATLTADADIRAHEALLATNTLGLVHPGGTVCRVVDFAPGKPPLMHRTRSLDYGIVLEGEIEMVLDSGETRRLTRGDIAVQRGTMHAWRNPHPTQWTRMVFVLQDCEAVEVGGVVLGEDLGGAGEILPSEGGER</sequence>
<organism evidence="3 4">
    <name type="scientific">Aspergillus indologenus CBS 114.80</name>
    <dbReference type="NCBI Taxonomy" id="1450541"/>
    <lineage>
        <taxon>Eukaryota</taxon>
        <taxon>Fungi</taxon>
        <taxon>Dikarya</taxon>
        <taxon>Ascomycota</taxon>
        <taxon>Pezizomycotina</taxon>
        <taxon>Eurotiomycetes</taxon>
        <taxon>Eurotiomycetidae</taxon>
        <taxon>Eurotiales</taxon>
        <taxon>Aspergillaceae</taxon>
        <taxon>Aspergillus</taxon>
        <taxon>Aspergillus subgen. Circumdati</taxon>
    </lineage>
</organism>
<reference evidence="3 4" key="1">
    <citation type="submission" date="2018-02" db="EMBL/GenBank/DDBJ databases">
        <title>The genomes of Aspergillus section Nigri reveals drivers in fungal speciation.</title>
        <authorList>
            <consortium name="DOE Joint Genome Institute"/>
            <person name="Vesth T.C."/>
            <person name="Nybo J."/>
            <person name="Theobald S."/>
            <person name="Brandl J."/>
            <person name="Frisvad J.C."/>
            <person name="Nielsen K.F."/>
            <person name="Lyhne E.K."/>
            <person name="Kogle M.E."/>
            <person name="Kuo A."/>
            <person name="Riley R."/>
            <person name="Clum A."/>
            <person name="Nolan M."/>
            <person name="Lipzen A."/>
            <person name="Salamov A."/>
            <person name="Henrissat B."/>
            <person name="Wiebenga A."/>
            <person name="De vries R.P."/>
            <person name="Grigoriev I.V."/>
            <person name="Mortensen U.H."/>
            <person name="Andersen M.R."/>
            <person name="Baker S.E."/>
        </authorList>
    </citation>
    <scope>NUCLEOTIDE SEQUENCE [LARGE SCALE GENOMIC DNA]</scope>
    <source>
        <strain evidence="3 4">CBS 114.80</strain>
    </source>
</reference>
<feature type="compositionally biased region" description="Polar residues" evidence="1">
    <location>
        <begin position="1"/>
        <end position="11"/>
    </location>
</feature>
<dbReference type="InterPro" id="IPR047142">
    <property type="entry name" value="OryJ/VirC-like"/>
</dbReference>
<feature type="domain" description="Cupin type-2" evidence="2">
    <location>
        <begin position="100"/>
        <end position="162"/>
    </location>
</feature>
<evidence type="ECO:0000313" key="4">
    <source>
        <dbReference type="Proteomes" id="UP000248817"/>
    </source>
</evidence>
<dbReference type="Pfam" id="PF07883">
    <property type="entry name" value="Cupin_2"/>
    <property type="match status" value="1"/>
</dbReference>
<evidence type="ECO:0000313" key="3">
    <source>
        <dbReference type="EMBL" id="PYI31490.1"/>
    </source>
</evidence>
<gene>
    <name evidence="3" type="ORF">BP00DRAFT_436011</name>
</gene>
<dbReference type="InterPro" id="IPR011051">
    <property type="entry name" value="RmlC_Cupin_sf"/>
</dbReference>
<proteinExistence type="predicted"/>
<dbReference type="InterPro" id="IPR013096">
    <property type="entry name" value="Cupin_2"/>
</dbReference>
<accession>A0A2V5ISA1</accession>
<dbReference type="InterPro" id="IPR014710">
    <property type="entry name" value="RmlC-like_jellyroll"/>
</dbReference>
<dbReference type="AlphaFoldDB" id="A0A2V5ISA1"/>
<dbReference type="PANTHER" id="PTHR36156">
    <property type="entry name" value="SLR2101 PROTEIN"/>
    <property type="match status" value="1"/>
</dbReference>
<dbReference type="CDD" id="cd02231">
    <property type="entry name" value="cupin_BLL6423-like"/>
    <property type="match status" value="1"/>
</dbReference>
<keyword evidence="4" id="KW-1185">Reference proteome</keyword>
<dbReference type="Proteomes" id="UP000248817">
    <property type="component" value="Unassembled WGS sequence"/>
</dbReference>
<protein>
    <recommendedName>
        <fullName evidence="2">Cupin type-2 domain-containing protein</fullName>
    </recommendedName>
</protein>
<evidence type="ECO:0000256" key="1">
    <source>
        <dbReference type="SAM" id="MobiDB-lite"/>
    </source>
</evidence>
<dbReference type="SUPFAM" id="SSF51182">
    <property type="entry name" value="RmlC-like cupins"/>
    <property type="match status" value="1"/>
</dbReference>
<evidence type="ECO:0000259" key="2">
    <source>
        <dbReference type="Pfam" id="PF07883"/>
    </source>
</evidence>
<dbReference type="PANTHER" id="PTHR36156:SF2">
    <property type="entry name" value="CUPIN TYPE-2 DOMAIN-CONTAINING PROTEIN"/>
    <property type="match status" value="1"/>
</dbReference>
<feature type="region of interest" description="Disordered" evidence="1">
    <location>
        <begin position="1"/>
        <end position="23"/>
    </location>
</feature>
<dbReference type="EMBL" id="KZ825502">
    <property type="protein sequence ID" value="PYI31490.1"/>
    <property type="molecule type" value="Genomic_DNA"/>
</dbReference>